<comment type="caution">
    <text evidence="3">The sequence shown here is derived from an EMBL/GenBank/DDBJ whole genome shotgun (WGS) entry which is preliminary data.</text>
</comment>
<dbReference type="Gene3D" id="3.40.50.11720">
    <property type="entry name" value="3-Deoxy-D-manno-octulosonic-acid transferase, N-terminal domain"/>
    <property type="match status" value="1"/>
</dbReference>
<dbReference type="Pfam" id="PF04413">
    <property type="entry name" value="Glycos_transf_N"/>
    <property type="match status" value="1"/>
</dbReference>
<protein>
    <recommendedName>
        <fullName evidence="2">3-deoxy-D-manno-octulosonic-acid transferase N-terminal domain-containing protein</fullName>
    </recommendedName>
</protein>
<name>X1U7Q6_9ZZZZ</name>
<dbReference type="EMBL" id="BARW01029815">
    <property type="protein sequence ID" value="GAJ13578.1"/>
    <property type="molecule type" value="Genomic_DNA"/>
</dbReference>
<dbReference type="GO" id="GO:0016740">
    <property type="term" value="F:transferase activity"/>
    <property type="evidence" value="ECO:0007669"/>
    <property type="project" value="UniProtKB-KW"/>
</dbReference>
<accession>X1U7Q6</accession>
<sequence>SAADLWIQAASVGESYLTWSLLKSIKPVRPIKVIVTSNTIQGVKVLESAIKDITPNDRGVCASVAYFPFDKPSIMEDTVRKIRPKIMVLLESEMWPGLLNALKKYDCKTIIINGRITTKSLRRYLIWPSFWHRIRPDKILAISNDDANRFVRLFGDETVETMINK</sequence>
<proteinExistence type="predicted"/>
<dbReference type="InterPro" id="IPR039901">
    <property type="entry name" value="Kdotransferase"/>
</dbReference>
<dbReference type="PANTHER" id="PTHR42755:SF1">
    <property type="entry name" value="3-DEOXY-D-MANNO-OCTULOSONIC ACID TRANSFERASE, MITOCHONDRIAL-RELATED"/>
    <property type="match status" value="1"/>
</dbReference>
<feature type="domain" description="3-deoxy-D-manno-octulosonic-acid transferase N-terminal" evidence="2">
    <location>
        <begin position="5"/>
        <end position="164"/>
    </location>
</feature>
<dbReference type="GO" id="GO:0005886">
    <property type="term" value="C:plasma membrane"/>
    <property type="evidence" value="ECO:0007669"/>
    <property type="project" value="TreeGrafter"/>
</dbReference>
<organism evidence="3">
    <name type="scientific">marine sediment metagenome</name>
    <dbReference type="NCBI Taxonomy" id="412755"/>
    <lineage>
        <taxon>unclassified sequences</taxon>
        <taxon>metagenomes</taxon>
        <taxon>ecological metagenomes</taxon>
    </lineage>
</organism>
<dbReference type="InterPro" id="IPR007507">
    <property type="entry name" value="Glycos_transf_N"/>
</dbReference>
<keyword evidence="1" id="KW-0808">Transferase</keyword>
<gene>
    <name evidence="3" type="ORF">S12H4_47822</name>
</gene>
<feature type="non-terminal residue" evidence="3">
    <location>
        <position position="1"/>
    </location>
</feature>
<evidence type="ECO:0000259" key="2">
    <source>
        <dbReference type="Pfam" id="PF04413"/>
    </source>
</evidence>
<dbReference type="InterPro" id="IPR038107">
    <property type="entry name" value="Glycos_transf_N_sf"/>
</dbReference>
<evidence type="ECO:0000256" key="1">
    <source>
        <dbReference type="ARBA" id="ARBA00022679"/>
    </source>
</evidence>
<reference evidence="3" key="1">
    <citation type="journal article" date="2014" name="Front. Microbiol.">
        <title>High frequency of phylogenetically diverse reductive dehalogenase-homologous genes in deep subseafloor sedimentary metagenomes.</title>
        <authorList>
            <person name="Kawai M."/>
            <person name="Futagami T."/>
            <person name="Toyoda A."/>
            <person name="Takaki Y."/>
            <person name="Nishi S."/>
            <person name="Hori S."/>
            <person name="Arai W."/>
            <person name="Tsubouchi T."/>
            <person name="Morono Y."/>
            <person name="Uchiyama I."/>
            <person name="Ito T."/>
            <person name="Fujiyama A."/>
            <person name="Inagaki F."/>
            <person name="Takami H."/>
        </authorList>
    </citation>
    <scope>NUCLEOTIDE SEQUENCE</scope>
    <source>
        <strain evidence="3">Expedition CK06-06</strain>
    </source>
</reference>
<dbReference type="GO" id="GO:0009245">
    <property type="term" value="P:lipid A biosynthetic process"/>
    <property type="evidence" value="ECO:0007669"/>
    <property type="project" value="TreeGrafter"/>
</dbReference>
<evidence type="ECO:0000313" key="3">
    <source>
        <dbReference type="EMBL" id="GAJ13578.1"/>
    </source>
</evidence>
<dbReference type="AlphaFoldDB" id="X1U7Q6"/>
<dbReference type="PANTHER" id="PTHR42755">
    <property type="entry name" value="3-DEOXY-MANNO-OCTULOSONATE CYTIDYLYLTRANSFERASE"/>
    <property type="match status" value="1"/>
</dbReference>